<evidence type="ECO:0000313" key="1">
    <source>
        <dbReference type="EMBL" id="VFJ97714.1"/>
    </source>
</evidence>
<dbReference type="EMBL" id="CAADFG010000126">
    <property type="protein sequence ID" value="VFJ97714.1"/>
    <property type="molecule type" value="Genomic_DNA"/>
</dbReference>
<name>A0A450UYS0_9GAMM</name>
<evidence type="ECO:0000313" key="2">
    <source>
        <dbReference type="EMBL" id="VFK00470.1"/>
    </source>
</evidence>
<proteinExistence type="predicted"/>
<reference evidence="1" key="1">
    <citation type="submission" date="2019-02" db="EMBL/GenBank/DDBJ databases">
        <authorList>
            <person name="Gruber-Vodicka R. H."/>
            <person name="Seah K. B. B."/>
        </authorList>
    </citation>
    <scope>NUCLEOTIDE SEQUENCE</scope>
    <source>
        <strain evidence="1">BECK_SA2B15</strain>
    </source>
</reference>
<sequence>MLAELVEHMPFEPWQCPAGSQLALRAATRRLAALTKQLTQDSG</sequence>
<protein>
    <submittedName>
        <fullName evidence="1">Uncharacterized protein</fullName>
    </submittedName>
</protein>
<dbReference type="EMBL" id="CAADFG010000193">
    <property type="protein sequence ID" value="VFK00470.1"/>
    <property type="molecule type" value="Genomic_DNA"/>
</dbReference>
<dbReference type="AlphaFoldDB" id="A0A450UYS0"/>
<accession>A0A450UYS0</accession>
<organism evidence="1">
    <name type="scientific">Candidatus Kentrum eta</name>
    <dbReference type="NCBI Taxonomy" id="2126337"/>
    <lineage>
        <taxon>Bacteria</taxon>
        <taxon>Pseudomonadati</taxon>
        <taxon>Pseudomonadota</taxon>
        <taxon>Gammaproteobacteria</taxon>
        <taxon>Candidatus Kentrum</taxon>
    </lineage>
</organism>
<gene>
    <name evidence="1" type="ORF">BECKH772A_GA0070896_101262</name>
    <name evidence="2" type="ORF">BECKH772A_GA0070896_1019310</name>
</gene>